<dbReference type="Pfam" id="PF02089">
    <property type="entry name" value="Palm_thioest"/>
    <property type="match status" value="3"/>
</dbReference>
<dbReference type="VEuPathDB" id="FungiDB:H257_17486"/>
<dbReference type="EMBL" id="MZMZ02002356">
    <property type="protein sequence ID" value="RQM26232.1"/>
    <property type="molecule type" value="Genomic_DNA"/>
</dbReference>
<dbReference type="VEuPathDB" id="FungiDB:H257_17487"/>
<reference evidence="2" key="1">
    <citation type="submission" date="2018-07" db="EMBL/GenBank/DDBJ databases">
        <title>Annotation of Aphanomyces astaci genome assembly.</title>
        <authorList>
            <person name="Studholme D.J."/>
        </authorList>
    </citation>
    <scope>NUCLEOTIDE SEQUENCE [LARGE SCALE GENOMIC DNA]</scope>
    <source>
        <strain evidence="2">Pc</strain>
    </source>
</reference>
<evidence type="ECO:0008006" key="4">
    <source>
        <dbReference type="Google" id="ProtNLM"/>
    </source>
</evidence>
<dbReference type="InterPro" id="IPR029058">
    <property type="entry name" value="AB_hydrolase_fold"/>
</dbReference>
<evidence type="ECO:0000313" key="2">
    <source>
        <dbReference type="EMBL" id="RQM26232.1"/>
    </source>
</evidence>
<dbReference type="Gene3D" id="3.40.50.1820">
    <property type="entry name" value="alpha/beta hydrolase"/>
    <property type="match status" value="3"/>
</dbReference>
<evidence type="ECO:0000313" key="3">
    <source>
        <dbReference type="Proteomes" id="UP000284702"/>
    </source>
</evidence>
<dbReference type="PANTHER" id="PTHR11247">
    <property type="entry name" value="PALMITOYL-PROTEIN THIOESTERASE/DOLICHYLDIPHOSPHATASE 1"/>
    <property type="match status" value="1"/>
</dbReference>
<dbReference type="PANTHER" id="PTHR11247:SF8">
    <property type="entry name" value="PALMITOYL-PROTEIN THIOESTERASE 1"/>
    <property type="match status" value="1"/>
</dbReference>
<dbReference type="SUPFAM" id="SSF53474">
    <property type="entry name" value="alpha/beta-Hydrolases"/>
    <property type="match status" value="2"/>
</dbReference>
<organism evidence="2 3">
    <name type="scientific">Aphanomyces astaci</name>
    <name type="common">Crayfish plague agent</name>
    <dbReference type="NCBI Taxonomy" id="112090"/>
    <lineage>
        <taxon>Eukaryota</taxon>
        <taxon>Sar</taxon>
        <taxon>Stramenopiles</taxon>
        <taxon>Oomycota</taxon>
        <taxon>Saprolegniomycetes</taxon>
        <taxon>Saprolegniales</taxon>
        <taxon>Verrucalvaceae</taxon>
        <taxon>Aphanomyces</taxon>
    </lineage>
</organism>
<sequence>MVDVPTAYVDHAAAAFYPVVMMHGMNDAGHNGHMERMRHVVSDALDGGLIVRGYIHRFNDPPVIGFLACHSPLAGIGSLPICNPADFLCRHLNKFFGAFAYSSELQRQLAQSNFYRDPTRIPEYLERVKYLPDINNEHAVKNATYKANFASLRQLIMVRALQDTQTLHTTGRLAMYETPGNHLQFSDDLLATKRISVEISNTMRAGIMGGYLLAASAWSAILDVPHGPAIWQPESFLVDDRFIFDLDRDYHAGNDTPSLAKPEFPVVIMHGMGDAALNPGMQRLRKAVAARLGAYVTNVQIGASQAEDTSNGFFMNLDKQVDYFARVVAEVRFPLFLPDLNNEKPSTNATYKANFATLQRLLLVRAAQDSMVYPSESEWFGAYEDGAFGRILAMNETTWYKADAFGLQTLDKAGKITFKETTGDHLRIPTETLLAWADQYFV</sequence>
<keyword evidence="3" id="KW-1185">Reference proteome</keyword>
<protein>
    <recommendedName>
        <fullName evidence="4">Palmitoyl-protein thioesterase 1</fullName>
    </recommendedName>
</protein>
<dbReference type="AlphaFoldDB" id="A0A3R7WI32"/>
<comment type="caution">
    <text evidence="2">The sequence shown here is derived from an EMBL/GenBank/DDBJ whole genome shotgun (WGS) entry which is preliminary data.</text>
</comment>
<gene>
    <name evidence="2" type="ORF">B5M09_006721</name>
</gene>
<name>A0A3R7WI32_APHAT</name>
<proteinExistence type="predicted"/>
<dbReference type="GO" id="GO:0005764">
    <property type="term" value="C:lysosome"/>
    <property type="evidence" value="ECO:0007669"/>
    <property type="project" value="TreeGrafter"/>
</dbReference>
<dbReference type="GO" id="GO:0016790">
    <property type="term" value="F:thiolester hydrolase activity"/>
    <property type="evidence" value="ECO:0007669"/>
    <property type="project" value="TreeGrafter"/>
</dbReference>
<dbReference type="Proteomes" id="UP000284702">
    <property type="component" value="Unassembled WGS sequence"/>
</dbReference>
<accession>A0A3R7WI32</accession>
<evidence type="ECO:0000256" key="1">
    <source>
        <dbReference type="ARBA" id="ARBA00022801"/>
    </source>
</evidence>
<keyword evidence="1" id="KW-0378">Hydrolase</keyword>